<feature type="region of interest" description="Disordered" evidence="1">
    <location>
        <begin position="142"/>
        <end position="183"/>
    </location>
</feature>
<gene>
    <name evidence="2" type="ORF">CYMTET_22755</name>
</gene>
<organism evidence="2 3">
    <name type="scientific">Cymbomonas tetramitiformis</name>
    <dbReference type="NCBI Taxonomy" id="36881"/>
    <lineage>
        <taxon>Eukaryota</taxon>
        <taxon>Viridiplantae</taxon>
        <taxon>Chlorophyta</taxon>
        <taxon>Pyramimonadophyceae</taxon>
        <taxon>Pyramimonadales</taxon>
        <taxon>Pyramimonadaceae</taxon>
        <taxon>Cymbomonas</taxon>
    </lineage>
</organism>
<protein>
    <submittedName>
        <fullName evidence="2">Uncharacterized protein</fullName>
    </submittedName>
</protein>
<evidence type="ECO:0000256" key="1">
    <source>
        <dbReference type="SAM" id="MobiDB-lite"/>
    </source>
</evidence>
<dbReference type="Proteomes" id="UP001190700">
    <property type="component" value="Unassembled WGS sequence"/>
</dbReference>
<dbReference type="EMBL" id="LGRX02011602">
    <property type="protein sequence ID" value="KAK3268753.1"/>
    <property type="molecule type" value="Genomic_DNA"/>
</dbReference>
<proteinExistence type="predicted"/>
<keyword evidence="3" id="KW-1185">Reference proteome</keyword>
<sequence length="183" mass="19243">MQTALSQLVAPAALAVPNTSQKNFRKSSRTVTCQAVTRNKTLVIEGNLSSEQLGRRYALGAVVTGLSSVLMGPAFAALNNKKGSDDAYADMMAAMAAKKKEGAAPALTADSMYKDNGGACGPGYELKVVKVLGASCECVDESKCDSGRQDMTASERSLGIRKKPPGSEPEPSGPPVFFTREYE</sequence>
<evidence type="ECO:0000313" key="3">
    <source>
        <dbReference type="Proteomes" id="UP001190700"/>
    </source>
</evidence>
<comment type="caution">
    <text evidence="2">The sequence shown here is derived from an EMBL/GenBank/DDBJ whole genome shotgun (WGS) entry which is preliminary data.</text>
</comment>
<name>A0AAE0FZL3_9CHLO</name>
<accession>A0AAE0FZL3</accession>
<evidence type="ECO:0000313" key="2">
    <source>
        <dbReference type="EMBL" id="KAK3268753.1"/>
    </source>
</evidence>
<dbReference type="AlphaFoldDB" id="A0AAE0FZL3"/>
<reference evidence="2 3" key="1">
    <citation type="journal article" date="2015" name="Genome Biol. Evol.">
        <title>Comparative Genomics of a Bacterivorous Green Alga Reveals Evolutionary Causalities and Consequences of Phago-Mixotrophic Mode of Nutrition.</title>
        <authorList>
            <person name="Burns J.A."/>
            <person name="Paasch A."/>
            <person name="Narechania A."/>
            <person name="Kim E."/>
        </authorList>
    </citation>
    <scope>NUCLEOTIDE SEQUENCE [LARGE SCALE GENOMIC DNA]</scope>
    <source>
        <strain evidence="2 3">PLY_AMNH</strain>
    </source>
</reference>